<dbReference type="InterPro" id="IPR014470">
    <property type="entry name" value="UCP01500"/>
</dbReference>
<keyword evidence="1" id="KW-0812">Transmembrane</keyword>
<dbReference type="RefSeq" id="WP_162316340.1">
    <property type="nucleotide sequence ID" value="NZ_JAHQXF010000001.1"/>
</dbReference>
<keyword evidence="1" id="KW-0472">Membrane</keyword>
<protein>
    <submittedName>
        <fullName evidence="2">DUF2270 domain-containing protein</fullName>
    </submittedName>
</protein>
<keyword evidence="3" id="KW-1185">Reference proteome</keyword>
<accession>A0A8J7Y8H5</accession>
<comment type="caution">
    <text evidence="2">The sequence shown here is derived from an EMBL/GenBank/DDBJ whole genome shotgun (WGS) entry which is preliminary data.</text>
</comment>
<name>A0A8J7Y8H5_9EURY</name>
<organism evidence="2 3">
    <name type="scientific">Haloarcula limicola</name>
    <dbReference type="NCBI Taxonomy" id="1429915"/>
    <lineage>
        <taxon>Archaea</taxon>
        <taxon>Methanobacteriati</taxon>
        <taxon>Methanobacteriota</taxon>
        <taxon>Stenosarchaea group</taxon>
        <taxon>Halobacteria</taxon>
        <taxon>Halobacteriales</taxon>
        <taxon>Haloarculaceae</taxon>
        <taxon>Haloarcula</taxon>
    </lineage>
</organism>
<dbReference type="OrthoDB" id="307287at2157"/>
<feature type="transmembrane region" description="Helical" evidence="1">
    <location>
        <begin position="157"/>
        <end position="177"/>
    </location>
</feature>
<dbReference type="Pfam" id="PF10028">
    <property type="entry name" value="DUF2270"/>
    <property type="match status" value="1"/>
</dbReference>
<sequence length="233" mass="26744">MTDREFDPSGERERSLGAGLFEREMGPSSSMAHLYRGEVHRMTRWRERLDRTTNWAVTVMAAILTWSFSAPGRPHYLVLVGLVTLGVFLGIEAHRYRGFDVWRSRVRLIQQNVWSHGLDPREDVDDGAWRRKLSADYHRPTLKVPFEEAVAHRLRRVYLALFSVVTAAWFIRVTSFAQSGPWPESARIGAVPGVVVTAVVVAAYLASVAVAFRPRTWYSRSELRECQVDDWRE</sequence>
<feature type="transmembrane region" description="Helical" evidence="1">
    <location>
        <begin position="189"/>
        <end position="212"/>
    </location>
</feature>
<evidence type="ECO:0000256" key="1">
    <source>
        <dbReference type="SAM" id="Phobius"/>
    </source>
</evidence>
<keyword evidence="1" id="KW-1133">Transmembrane helix</keyword>
<reference evidence="2 3" key="1">
    <citation type="submission" date="2021-06" db="EMBL/GenBank/DDBJ databases">
        <title>New haloarchaea isolates fom saline soil.</title>
        <authorList>
            <person name="Duran-Viseras A."/>
            <person name="Sanchez-Porro C.S."/>
            <person name="Ventosa A."/>
        </authorList>
    </citation>
    <scope>NUCLEOTIDE SEQUENCE [LARGE SCALE GENOMIC DNA]</scope>
    <source>
        <strain evidence="2 3">JCM 183640</strain>
    </source>
</reference>
<dbReference type="AlphaFoldDB" id="A0A8J7Y8H5"/>
<dbReference type="EMBL" id="JAHQXF010000001">
    <property type="protein sequence ID" value="MBV0923194.1"/>
    <property type="molecule type" value="Genomic_DNA"/>
</dbReference>
<proteinExistence type="predicted"/>
<feature type="transmembrane region" description="Helical" evidence="1">
    <location>
        <begin position="75"/>
        <end position="93"/>
    </location>
</feature>
<gene>
    <name evidence="2" type="ORF">KTS45_03180</name>
</gene>
<evidence type="ECO:0000313" key="3">
    <source>
        <dbReference type="Proteomes" id="UP000766550"/>
    </source>
</evidence>
<feature type="transmembrane region" description="Helical" evidence="1">
    <location>
        <begin position="52"/>
        <end position="69"/>
    </location>
</feature>
<dbReference type="Proteomes" id="UP000766550">
    <property type="component" value="Unassembled WGS sequence"/>
</dbReference>
<evidence type="ECO:0000313" key="2">
    <source>
        <dbReference type="EMBL" id="MBV0923194.1"/>
    </source>
</evidence>